<comment type="similarity">
    <text evidence="2 6 7">Belongs to the cullin family.</text>
</comment>
<dbReference type="FunFam" id="1.20.1310.10:FF:000019">
    <property type="entry name" value="Cullin 1"/>
    <property type="match status" value="1"/>
</dbReference>
<comment type="pathway">
    <text evidence="1">Protein modification; protein ubiquitination.</text>
</comment>
<evidence type="ECO:0000256" key="6">
    <source>
        <dbReference type="PROSITE-ProRule" id="PRU00330"/>
    </source>
</evidence>
<dbReference type="InterPro" id="IPR059120">
    <property type="entry name" value="Cullin-like_AB"/>
</dbReference>
<dbReference type="Gene3D" id="4.10.1030.10">
    <property type="entry name" value="Ring Box Chain A, domain 5"/>
    <property type="match status" value="1"/>
</dbReference>
<dbReference type="FunFam" id="1.20.1310.10:FF:000023">
    <property type="entry name" value="cullin-1"/>
    <property type="match status" value="1"/>
</dbReference>
<dbReference type="WBParaSite" id="EVEC_0000590601-mRNA-1">
    <property type="protein sequence ID" value="EVEC_0000590601-mRNA-1"/>
    <property type="gene ID" value="EVEC_0000590601"/>
</dbReference>
<evidence type="ECO:0000256" key="4">
    <source>
        <dbReference type="ARBA" id="ARBA00022786"/>
    </source>
</evidence>
<dbReference type="GO" id="GO:0043066">
    <property type="term" value="P:negative regulation of apoptotic process"/>
    <property type="evidence" value="ECO:0007669"/>
    <property type="project" value="UniProtKB-ARBA"/>
</dbReference>
<organism evidence="11">
    <name type="scientific">Enterobius vermicularis</name>
    <name type="common">Human pinworm</name>
    <dbReference type="NCBI Taxonomy" id="51028"/>
    <lineage>
        <taxon>Eukaryota</taxon>
        <taxon>Metazoa</taxon>
        <taxon>Ecdysozoa</taxon>
        <taxon>Nematoda</taxon>
        <taxon>Chromadorea</taxon>
        <taxon>Rhabditida</taxon>
        <taxon>Spirurina</taxon>
        <taxon>Oxyuridomorpha</taxon>
        <taxon>Oxyuroidea</taxon>
        <taxon>Oxyuridae</taxon>
        <taxon>Enterobius</taxon>
    </lineage>
</organism>
<dbReference type="OrthoDB" id="27073at2759"/>
<evidence type="ECO:0000256" key="2">
    <source>
        <dbReference type="ARBA" id="ARBA00006019"/>
    </source>
</evidence>
<dbReference type="InterPro" id="IPR045093">
    <property type="entry name" value="Cullin"/>
</dbReference>
<dbReference type="Gene3D" id="1.20.1310.10">
    <property type="entry name" value="Cullin Repeats"/>
    <property type="match status" value="4"/>
</dbReference>
<dbReference type="STRING" id="51028.A0A0N4V6L6"/>
<evidence type="ECO:0000256" key="5">
    <source>
        <dbReference type="ARBA" id="ARBA00022843"/>
    </source>
</evidence>
<dbReference type="InterPro" id="IPR016157">
    <property type="entry name" value="Cullin_CS"/>
</dbReference>
<dbReference type="GO" id="GO:1902532">
    <property type="term" value="P:negative regulation of intracellular signal transduction"/>
    <property type="evidence" value="ECO:0007669"/>
    <property type="project" value="UniProtKB-ARBA"/>
</dbReference>
<dbReference type="PROSITE" id="PS50069">
    <property type="entry name" value="CULLIN_2"/>
    <property type="match status" value="1"/>
</dbReference>
<gene>
    <name evidence="9" type="ORF">EVEC_LOCUS5517</name>
</gene>
<name>A0A0N4V6L6_ENTVE</name>
<keyword evidence="3" id="KW-1017">Isopeptide bond</keyword>
<dbReference type="Gene3D" id="1.10.10.10">
    <property type="entry name" value="Winged helix-like DNA-binding domain superfamily/Winged helix DNA-binding domain"/>
    <property type="match status" value="2"/>
</dbReference>
<dbReference type="FunFam" id="1.20.1310.10:FF:000011">
    <property type="entry name" value="Cullin 1"/>
    <property type="match status" value="1"/>
</dbReference>
<keyword evidence="4" id="KW-0833">Ubl conjugation pathway</keyword>
<accession>A0A0N4V6L6</accession>
<keyword evidence="5" id="KW-0832">Ubl conjugation</keyword>
<dbReference type="Pfam" id="PF00888">
    <property type="entry name" value="Cullin"/>
    <property type="match status" value="1"/>
</dbReference>
<dbReference type="InterPro" id="IPR036390">
    <property type="entry name" value="WH_DNA-bd_sf"/>
</dbReference>
<evidence type="ECO:0000313" key="9">
    <source>
        <dbReference type="EMBL" id="VDD90766.1"/>
    </source>
</evidence>
<dbReference type="SMART" id="SM00884">
    <property type="entry name" value="Cullin_Nedd8"/>
    <property type="match status" value="1"/>
</dbReference>
<dbReference type="SUPFAM" id="SSF46785">
    <property type="entry name" value="Winged helix' DNA-binding domain"/>
    <property type="match status" value="1"/>
</dbReference>
<dbReference type="InterPro" id="IPR016158">
    <property type="entry name" value="Cullin_homology"/>
</dbReference>
<dbReference type="SUPFAM" id="SSF74788">
    <property type="entry name" value="Cullin repeat-like"/>
    <property type="match status" value="1"/>
</dbReference>
<evidence type="ECO:0000256" key="7">
    <source>
        <dbReference type="RuleBase" id="RU003829"/>
    </source>
</evidence>
<dbReference type="InterPro" id="IPR016159">
    <property type="entry name" value="Cullin_repeat-like_dom_sf"/>
</dbReference>
<sequence length="764" mass="88653">MDSVKPQSFSIDDVWKDLEAGLNQVYSRERLTRKSYMSLFTQVYDYCTMVPHDMNRPGRSKQTSGSRSGGAQLGAEFVGLDLYKKLEVFFRHLVESICERGKERNGEDVLKFYTGEWDVFQFSSRVAGNICNYLNRHWIRRERDEGNGSIYEIYALAVVTWREYLFKYMHESVTNAVLKLIERERNGEKINTMLISGVVQCYVELGIQETEGNTIAPNAGISGTSDRNPKLRVYKEYFEKRFLEDTEAYFLREAEDFIAANPVTEYMRKVEGRLVEEKERCEKYLNESTQDQLVKTLERVLISKRLELFQNEFGNLLEANKDEDLERMHTLCNRVENGLSELKVALQKHIARQGEEALERIADVAVNDPKLYVTTILNVHKRYCHLVANSFKNQSGFVQALDKACSTFINNNSITAKAKNAAKSPELLARYVDLLLKKSARNPEEAEMEDLLSQVIVVFKYIDDKDVFQKFYTKMLAKRLVGELSASDEAESNMISKLKHMCGFEYTSKLQRMFTDTSLSKEISERYRQHIISRKIDLGLDFSVMVLGSCAWPFTTSVTFDIPRELGNCIDQFKEFYVTQHTGRKLVFLLNQSRGEIITSCFPRKYTFMANTAQISVLLLYNNSTEITVEYIIENTKLKEELLFPILIGFVKQILLEYFTVTFSKKLKVDLSKGLVRTEVKQESAEVQKSVEDDRRMVIQAAIVRIMKTRKRYKHAQLISEVLKQLSSRFRPKVPMVKKCVDMLIEKEYLQRVDNEKDLYEYLA</sequence>
<dbReference type="Pfam" id="PF26557">
    <property type="entry name" value="Cullin_AB"/>
    <property type="match status" value="1"/>
</dbReference>
<dbReference type="Proteomes" id="UP000274131">
    <property type="component" value="Unassembled WGS sequence"/>
</dbReference>
<dbReference type="SUPFAM" id="SSF75632">
    <property type="entry name" value="Cullin homology domain"/>
    <property type="match status" value="1"/>
</dbReference>
<evidence type="ECO:0000313" key="11">
    <source>
        <dbReference type="WBParaSite" id="EVEC_0000590601-mRNA-1"/>
    </source>
</evidence>
<dbReference type="AlphaFoldDB" id="A0A0N4V6L6"/>
<reference evidence="9 10" key="2">
    <citation type="submission" date="2018-10" db="EMBL/GenBank/DDBJ databases">
        <authorList>
            <consortium name="Pathogen Informatics"/>
        </authorList>
    </citation>
    <scope>NUCLEOTIDE SEQUENCE [LARGE SCALE GENOMIC DNA]</scope>
</reference>
<dbReference type="InterPro" id="IPR001373">
    <property type="entry name" value="Cullin_N"/>
</dbReference>
<dbReference type="PROSITE" id="PS01256">
    <property type="entry name" value="CULLIN_1"/>
    <property type="match status" value="1"/>
</dbReference>
<dbReference type="GO" id="GO:0031625">
    <property type="term" value="F:ubiquitin protein ligase binding"/>
    <property type="evidence" value="ECO:0007669"/>
    <property type="project" value="InterPro"/>
</dbReference>
<feature type="domain" description="Cullin family profile" evidence="8">
    <location>
        <begin position="423"/>
        <end position="651"/>
    </location>
</feature>
<evidence type="ECO:0000313" key="10">
    <source>
        <dbReference type="Proteomes" id="UP000274131"/>
    </source>
</evidence>
<dbReference type="GO" id="GO:0010564">
    <property type="term" value="P:regulation of cell cycle process"/>
    <property type="evidence" value="ECO:0007669"/>
    <property type="project" value="UniProtKB-ARBA"/>
</dbReference>
<keyword evidence="10" id="KW-1185">Reference proteome</keyword>
<protein>
    <submittedName>
        <fullName evidence="11">CULLIN_2 domain-containing protein</fullName>
    </submittedName>
</protein>
<evidence type="ECO:0000256" key="1">
    <source>
        <dbReference type="ARBA" id="ARBA00004906"/>
    </source>
</evidence>
<evidence type="ECO:0000256" key="3">
    <source>
        <dbReference type="ARBA" id="ARBA00022499"/>
    </source>
</evidence>
<dbReference type="EMBL" id="UXUI01008188">
    <property type="protein sequence ID" value="VDD90766.1"/>
    <property type="molecule type" value="Genomic_DNA"/>
</dbReference>
<dbReference type="FunFam" id="1.20.1310.10:FF:000007">
    <property type="entry name" value="Cullin 1"/>
    <property type="match status" value="1"/>
</dbReference>
<reference evidence="11" key="1">
    <citation type="submission" date="2017-02" db="UniProtKB">
        <authorList>
            <consortium name="WormBaseParasite"/>
        </authorList>
    </citation>
    <scope>IDENTIFICATION</scope>
</reference>
<dbReference type="InterPro" id="IPR019559">
    <property type="entry name" value="Cullin_neddylation_domain"/>
</dbReference>
<dbReference type="SMART" id="SM00182">
    <property type="entry name" value="CULLIN"/>
    <property type="match status" value="1"/>
</dbReference>
<dbReference type="InterPro" id="IPR036388">
    <property type="entry name" value="WH-like_DNA-bd_sf"/>
</dbReference>
<dbReference type="GO" id="GO:0006511">
    <property type="term" value="P:ubiquitin-dependent protein catabolic process"/>
    <property type="evidence" value="ECO:0007669"/>
    <property type="project" value="InterPro"/>
</dbReference>
<proteinExistence type="inferred from homology"/>
<dbReference type="GO" id="GO:0019005">
    <property type="term" value="C:SCF ubiquitin ligase complex"/>
    <property type="evidence" value="ECO:0007669"/>
    <property type="project" value="UniProtKB-ARBA"/>
</dbReference>
<evidence type="ECO:0000259" key="8">
    <source>
        <dbReference type="PROSITE" id="PS50069"/>
    </source>
</evidence>
<dbReference type="InterPro" id="IPR036317">
    <property type="entry name" value="Cullin_homology_sf"/>
</dbReference>
<dbReference type="PANTHER" id="PTHR11932">
    <property type="entry name" value="CULLIN"/>
    <property type="match status" value="1"/>
</dbReference>
<dbReference type="FunFam" id="1.10.10.10:FF:000014">
    <property type="entry name" value="Cullin 1"/>
    <property type="match status" value="1"/>
</dbReference>
<dbReference type="Pfam" id="PF10557">
    <property type="entry name" value="Cullin_Nedd8"/>
    <property type="match status" value="1"/>
</dbReference>